<dbReference type="EMBL" id="ML178819">
    <property type="protein sequence ID" value="TFL04092.1"/>
    <property type="molecule type" value="Genomic_DNA"/>
</dbReference>
<dbReference type="InterPro" id="IPR050371">
    <property type="entry name" value="Fungal_virulence_M36"/>
</dbReference>
<feature type="chain" id="PRO_5023128544" description="Extracellular metalloproteinase" evidence="12">
    <location>
        <begin position="24"/>
        <end position="604"/>
    </location>
</feature>
<comment type="cofactor">
    <cofactor evidence="11">
        <name>Zn(2+)</name>
        <dbReference type="ChEBI" id="CHEBI:29105"/>
    </cofactor>
    <text evidence="11">Binds 1 zinc ion per subunit.</text>
</comment>
<keyword evidence="3 12" id="KW-0964">Secreted</keyword>
<sequence length="604" mass="65156">MVSFNKFFTSVYLAVVYATVASAAPRPSPVAPPSTHRVHELGKRGLKLVAFNPPSAFETFGTGIEHPTSDSFTESTLEESAVAFIQDRLNIDTSDIAYRTGYTEDETSHAYVQQKHDGIAFSNSVANIAFKNNKVVAFGSSFVKPEQIAKSTPSVSVEAAIATAEEALDGKFNDVEAKLEYVVLEDGSAILAHVVQIQNDEAETFYAAYVDAHSGELTSVVDFVAEATYYVLPVTKEYPTEGFETLVDPQILAASPLGWHSDGVTNTTDTSGNNVVSYKSALTSTTPQSAPDLVFNYPPDLTVAPTTVGNVHLGRVNTFYIVNAVHDTWYLYGFTEASYNFQNANFGKGGNGNDRVRVSTQDSGGTNNANFATPPDGQPGQMRMYLWTRTTPQRDGDLENDIVIHEFTHGLSNRLTGGGTGSCLQTTESRGLGEGWSDAMADWFQQDENLEDFILGGWVLGGGTNNIRRYPYSPSSTVNPLRYRDVAGTTLVHNIGEVWANLLHNVHIGLVDAHGFDPTASSNPDSTAGNAVFLHLFLDALKLQPCNPTFVTARAAWIQADANRYGGANRCLLWGVFASRGLGSGAVSGNYTENSAVPDDCVAE</sequence>
<dbReference type="GO" id="GO:0004222">
    <property type="term" value="F:metalloendopeptidase activity"/>
    <property type="evidence" value="ECO:0007669"/>
    <property type="project" value="InterPro"/>
</dbReference>
<evidence type="ECO:0000256" key="4">
    <source>
        <dbReference type="ARBA" id="ARBA00022670"/>
    </source>
</evidence>
<comment type="similarity">
    <text evidence="2 12">Belongs to the peptidase M36 family.</text>
</comment>
<keyword evidence="6 12" id="KW-0378">Hydrolase</keyword>
<name>A0A5C3QQG3_9AGAR</name>
<dbReference type="AlphaFoldDB" id="A0A5C3QQG3"/>
<reference evidence="13 14" key="1">
    <citation type="journal article" date="2019" name="Nat. Ecol. Evol.">
        <title>Megaphylogeny resolves global patterns of mushroom evolution.</title>
        <authorList>
            <person name="Varga T."/>
            <person name="Krizsan K."/>
            <person name="Foldi C."/>
            <person name="Dima B."/>
            <person name="Sanchez-Garcia M."/>
            <person name="Sanchez-Ramirez S."/>
            <person name="Szollosi G.J."/>
            <person name="Szarkandi J.G."/>
            <person name="Papp V."/>
            <person name="Albert L."/>
            <person name="Andreopoulos W."/>
            <person name="Angelini C."/>
            <person name="Antonin V."/>
            <person name="Barry K.W."/>
            <person name="Bougher N.L."/>
            <person name="Buchanan P."/>
            <person name="Buyck B."/>
            <person name="Bense V."/>
            <person name="Catcheside P."/>
            <person name="Chovatia M."/>
            <person name="Cooper J."/>
            <person name="Damon W."/>
            <person name="Desjardin D."/>
            <person name="Finy P."/>
            <person name="Geml J."/>
            <person name="Haridas S."/>
            <person name="Hughes K."/>
            <person name="Justo A."/>
            <person name="Karasinski D."/>
            <person name="Kautmanova I."/>
            <person name="Kiss B."/>
            <person name="Kocsube S."/>
            <person name="Kotiranta H."/>
            <person name="LaButti K.M."/>
            <person name="Lechner B.E."/>
            <person name="Liimatainen K."/>
            <person name="Lipzen A."/>
            <person name="Lukacs Z."/>
            <person name="Mihaltcheva S."/>
            <person name="Morgado L.N."/>
            <person name="Niskanen T."/>
            <person name="Noordeloos M.E."/>
            <person name="Ohm R.A."/>
            <person name="Ortiz-Santana B."/>
            <person name="Ovrebo C."/>
            <person name="Racz N."/>
            <person name="Riley R."/>
            <person name="Savchenko A."/>
            <person name="Shiryaev A."/>
            <person name="Soop K."/>
            <person name="Spirin V."/>
            <person name="Szebenyi C."/>
            <person name="Tomsovsky M."/>
            <person name="Tulloss R.E."/>
            <person name="Uehling J."/>
            <person name="Grigoriev I.V."/>
            <person name="Vagvolgyi C."/>
            <person name="Papp T."/>
            <person name="Martin F.M."/>
            <person name="Miettinen O."/>
            <person name="Hibbett D.S."/>
            <person name="Nagy L.G."/>
        </authorList>
    </citation>
    <scope>NUCLEOTIDE SEQUENCE [LARGE SCALE GENOMIC DNA]</scope>
    <source>
        <strain evidence="13 14">CBS 309.79</strain>
    </source>
</reference>
<keyword evidence="12" id="KW-0732">Signal</keyword>
<dbReference type="PANTHER" id="PTHR33478:SF1">
    <property type="entry name" value="EXTRACELLULAR METALLOPROTEINASE MEP"/>
    <property type="match status" value="1"/>
</dbReference>
<dbReference type="CDD" id="cd09596">
    <property type="entry name" value="M36"/>
    <property type="match status" value="1"/>
</dbReference>
<feature type="active site" evidence="10">
    <location>
        <position position="406"/>
    </location>
</feature>
<evidence type="ECO:0000256" key="3">
    <source>
        <dbReference type="ARBA" id="ARBA00022525"/>
    </source>
</evidence>
<keyword evidence="7 11" id="KW-0862">Zinc</keyword>
<evidence type="ECO:0000256" key="2">
    <source>
        <dbReference type="ARBA" id="ARBA00006006"/>
    </source>
</evidence>
<dbReference type="GO" id="GO:0005615">
    <property type="term" value="C:extracellular space"/>
    <property type="evidence" value="ECO:0007669"/>
    <property type="project" value="InterPro"/>
</dbReference>
<evidence type="ECO:0000256" key="6">
    <source>
        <dbReference type="ARBA" id="ARBA00022801"/>
    </source>
</evidence>
<evidence type="ECO:0000256" key="8">
    <source>
        <dbReference type="ARBA" id="ARBA00023049"/>
    </source>
</evidence>
<dbReference type="PRINTS" id="PR00999">
    <property type="entry name" value="FUNGALYSIN"/>
</dbReference>
<dbReference type="GO" id="GO:0006508">
    <property type="term" value="P:proteolysis"/>
    <property type="evidence" value="ECO:0007669"/>
    <property type="project" value="UniProtKB-KW"/>
</dbReference>
<evidence type="ECO:0000256" key="7">
    <source>
        <dbReference type="ARBA" id="ARBA00022833"/>
    </source>
</evidence>
<dbReference type="InterPro" id="IPR001842">
    <property type="entry name" value="Peptidase_M36"/>
</dbReference>
<evidence type="ECO:0000256" key="10">
    <source>
        <dbReference type="PIRSR" id="PIRSR601842-1"/>
    </source>
</evidence>
<dbReference type="Gene3D" id="1.10.390.10">
    <property type="entry name" value="Neutral Protease Domain 2"/>
    <property type="match status" value="1"/>
</dbReference>
<dbReference type="Gene3D" id="3.10.170.10">
    <property type="match status" value="1"/>
</dbReference>
<accession>A0A5C3QQG3</accession>
<evidence type="ECO:0000256" key="5">
    <source>
        <dbReference type="ARBA" id="ARBA00022723"/>
    </source>
</evidence>
<feature type="signal peptide" evidence="12">
    <location>
        <begin position="1"/>
        <end position="23"/>
    </location>
</feature>
<dbReference type="Pfam" id="PF02128">
    <property type="entry name" value="Peptidase_M36"/>
    <property type="match status" value="1"/>
</dbReference>
<dbReference type="PANTHER" id="PTHR33478">
    <property type="entry name" value="EXTRACELLULAR METALLOPROTEINASE MEP"/>
    <property type="match status" value="1"/>
</dbReference>
<feature type="binding site" evidence="11">
    <location>
        <position position="226"/>
    </location>
    <ligand>
        <name>Zn(2+)</name>
        <dbReference type="ChEBI" id="CHEBI:29105"/>
        <note>catalytic</note>
    </ligand>
</feature>
<gene>
    <name evidence="13" type="ORF">BDV98DRAFT_503558</name>
</gene>
<dbReference type="SUPFAM" id="SSF55486">
    <property type="entry name" value="Metalloproteases ('zincins'), catalytic domain"/>
    <property type="match status" value="1"/>
</dbReference>
<protein>
    <recommendedName>
        <fullName evidence="12">Extracellular metalloproteinase</fullName>
        <ecNumber evidence="12">3.4.24.-</ecNumber>
    </recommendedName>
    <alternativeName>
        <fullName evidence="12">Fungalysin</fullName>
    </alternativeName>
</protein>
<feature type="binding site" evidence="11">
    <location>
        <position position="409"/>
    </location>
    <ligand>
        <name>Zn(2+)</name>
        <dbReference type="ChEBI" id="CHEBI:29105"/>
        <note>catalytic</note>
    </ligand>
</feature>
<dbReference type="OrthoDB" id="3227768at2759"/>
<keyword evidence="8 12" id="KW-0482">Metalloprotease</keyword>
<keyword evidence="5 11" id="KW-0479">Metal-binding</keyword>
<evidence type="ECO:0000256" key="11">
    <source>
        <dbReference type="PIRSR" id="PIRSR601842-2"/>
    </source>
</evidence>
<keyword evidence="14" id="KW-1185">Reference proteome</keyword>
<dbReference type="Proteomes" id="UP000305067">
    <property type="component" value="Unassembled WGS sequence"/>
</dbReference>
<organism evidence="13 14">
    <name type="scientific">Pterulicium gracile</name>
    <dbReference type="NCBI Taxonomy" id="1884261"/>
    <lineage>
        <taxon>Eukaryota</taxon>
        <taxon>Fungi</taxon>
        <taxon>Dikarya</taxon>
        <taxon>Basidiomycota</taxon>
        <taxon>Agaricomycotina</taxon>
        <taxon>Agaricomycetes</taxon>
        <taxon>Agaricomycetidae</taxon>
        <taxon>Agaricales</taxon>
        <taxon>Pleurotineae</taxon>
        <taxon>Pterulaceae</taxon>
        <taxon>Pterulicium</taxon>
    </lineage>
</organism>
<keyword evidence="4 12" id="KW-0645">Protease</keyword>
<keyword evidence="9 12" id="KW-0865">Zymogen</keyword>
<dbReference type="GO" id="GO:0008270">
    <property type="term" value="F:zinc ion binding"/>
    <property type="evidence" value="ECO:0007669"/>
    <property type="project" value="InterPro"/>
</dbReference>
<proteinExistence type="inferred from homology"/>
<evidence type="ECO:0000256" key="9">
    <source>
        <dbReference type="ARBA" id="ARBA00023145"/>
    </source>
</evidence>
<evidence type="ECO:0000256" key="12">
    <source>
        <dbReference type="RuleBase" id="RU364017"/>
    </source>
</evidence>
<feature type="binding site" evidence="11">
    <location>
        <position position="405"/>
    </location>
    <ligand>
        <name>Zn(2+)</name>
        <dbReference type="ChEBI" id="CHEBI:29105"/>
        <note>catalytic</note>
    </ligand>
</feature>
<evidence type="ECO:0000313" key="13">
    <source>
        <dbReference type="EMBL" id="TFL04092.1"/>
    </source>
</evidence>
<dbReference type="InterPro" id="IPR027268">
    <property type="entry name" value="Peptidase_M4/M1_CTD_sf"/>
</dbReference>
<dbReference type="EC" id="3.4.24.-" evidence="12"/>
<evidence type="ECO:0000313" key="14">
    <source>
        <dbReference type="Proteomes" id="UP000305067"/>
    </source>
</evidence>
<feature type="binding site" evidence="11">
    <location>
        <position position="434"/>
    </location>
    <ligand>
        <name>Zn(2+)</name>
        <dbReference type="ChEBI" id="CHEBI:29105"/>
        <note>catalytic</note>
    </ligand>
</feature>
<evidence type="ECO:0000256" key="1">
    <source>
        <dbReference type="ARBA" id="ARBA00004613"/>
    </source>
</evidence>
<comment type="subcellular location">
    <subcellularLocation>
        <location evidence="1 12">Secreted</location>
    </subcellularLocation>
</comment>